<feature type="region of interest" description="Disordered" evidence="1">
    <location>
        <begin position="203"/>
        <end position="237"/>
    </location>
</feature>
<dbReference type="EMBL" id="ML178837">
    <property type="protein sequence ID" value="TFK98818.1"/>
    <property type="molecule type" value="Genomic_DNA"/>
</dbReference>
<evidence type="ECO:0000256" key="1">
    <source>
        <dbReference type="SAM" id="MobiDB-lite"/>
    </source>
</evidence>
<dbReference type="Proteomes" id="UP000305067">
    <property type="component" value="Unassembled WGS sequence"/>
</dbReference>
<sequence>MPDSDTAMLVLEEIDAVPFSRLEGEPVAELLDIRAMIIEAISKIHLTGYEHNQAMLINAKTREPLHVVLEWQADDMIFPSKTSLPRIRIIGLRMASKYPRSCPIGKIAITFEEAMNWTGFCGELQKVVEQLCAGQVSSRLPSVPSQKLGQRHPRTKLPWICLPSTGLVFRAASGQSSENRARTVRASEIRTYTGTSADVLSSAVPRSRSLDPPRTYESDLNPTEKAKSTEHLRGKKYHQGDLRSLRYRENALSKHLFGTLIFGRERAHLKLTYAAVGKTGVINGVQTTTLSWSNAGSFAETQRRRSDWSMNRGVKTTDEVEGVEADRSAVVGFVFAQADQLECSGKDEERISGVDMSVWWTSERARLNKVYTPVVKLEVERTPSCCNRRVDSKAWRPGKFKAASPKKDGLHYDIQ</sequence>
<gene>
    <name evidence="2" type="ORF">BDV98DRAFT_627744</name>
</gene>
<dbReference type="AlphaFoldDB" id="A0A5C3QFB0"/>
<proteinExistence type="predicted"/>
<reference evidence="2 3" key="1">
    <citation type="journal article" date="2019" name="Nat. Ecol. Evol.">
        <title>Megaphylogeny resolves global patterns of mushroom evolution.</title>
        <authorList>
            <person name="Varga T."/>
            <person name="Krizsan K."/>
            <person name="Foldi C."/>
            <person name="Dima B."/>
            <person name="Sanchez-Garcia M."/>
            <person name="Sanchez-Ramirez S."/>
            <person name="Szollosi G.J."/>
            <person name="Szarkandi J.G."/>
            <person name="Papp V."/>
            <person name="Albert L."/>
            <person name="Andreopoulos W."/>
            <person name="Angelini C."/>
            <person name="Antonin V."/>
            <person name="Barry K.W."/>
            <person name="Bougher N.L."/>
            <person name="Buchanan P."/>
            <person name="Buyck B."/>
            <person name="Bense V."/>
            <person name="Catcheside P."/>
            <person name="Chovatia M."/>
            <person name="Cooper J."/>
            <person name="Damon W."/>
            <person name="Desjardin D."/>
            <person name="Finy P."/>
            <person name="Geml J."/>
            <person name="Haridas S."/>
            <person name="Hughes K."/>
            <person name="Justo A."/>
            <person name="Karasinski D."/>
            <person name="Kautmanova I."/>
            <person name="Kiss B."/>
            <person name="Kocsube S."/>
            <person name="Kotiranta H."/>
            <person name="LaButti K.M."/>
            <person name="Lechner B.E."/>
            <person name="Liimatainen K."/>
            <person name="Lipzen A."/>
            <person name="Lukacs Z."/>
            <person name="Mihaltcheva S."/>
            <person name="Morgado L.N."/>
            <person name="Niskanen T."/>
            <person name="Noordeloos M.E."/>
            <person name="Ohm R.A."/>
            <person name="Ortiz-Santana B."/>
            <person name="Ovrebo C."/>
            <person name="Racz N."/>
            <person name="Riley R."/>
            <person name="Savchenko A."/>
            <person name="Shiryaev A."/>
            <person name="Soop K."/>
            <person name="Spirin V."/>
            <person name="Szebenyi C."/>
            <person name="Tomsovsky M."/>
            <person name="Tulloss R.E."/>
            <person name="Uehling J."/>
            <person name="Grigoriev I.V."/>
            <person name="Vagvolgyi C."/>
            <person name="Papp T."/>
            <person name="Martin F.M."/>
            <person name="Miettinen O."/>
            <person name="Hibbett D.S."/>
            <person name="Nagy L.G."/>
        </authorList>
    </citation>
    <scope>NUCLEOTIDE SEQUENCE [LARGE SCALE GENOMIC DNA]</scope>
    <source>
        <strain evidence="2 3">CBS 309.79</strain>
    </source>
</reference>
<keyword evidence="3" id="KW-1185">Reference proteome</keyword>
<feature type="compositionally biased region" description="Basic and acidic residues" evidence="1">
    <location>
        <begin position="208"/>
        <end position="237"/>
    </location>
</feature>
<organism evidence="2 3">
    <name type="scientific">Pterulicium gracile</name>
    <dbReference type="NCBI Taxonomy" id="1884261"/>
    <lineage>
        <taxon>Eukaryota</taxon>
        <taxon>Fungi</taxon>
        <taxon>Dikarya</taxon>
        <taxon>Basidiomycota</taxon>
        <taxon>Agaricomycotina</taxon>
        <taxon>Agaricomycetes</taxon>
        <taxon>Agaricomycetidae</taxon>
        <taxon>Agaricales</taxon>
        <taxon>Pleurotineae</taxon>
        <taxon>Pterulaceae</taxon>
        <taxon>Pterulicium</taxon>
    </lineage>
</organism>
<evidence type="ECO:0000313" key="2">
    <source>
        <dbReference type="EMBL" id="TFK98818.1"/>
    </source>
</evidence>
<accession>A0A5C3QFB0</accession>
<protein>
    <submittedName>
        <fullName evidence="2">Uncharacterized protein</fullName>
    </submittedName>
</protein>
<name>A0A5C3QFB0_9AGAR</name>
<evidence type="ECO:0000313" key="3">
    <source>
        <dbReference type="Proteomes" id="UP000305067"/>
    </source>
</evidence>